<organism evidence="1 2">
    <name type="scientific">Tanacetum coccineum</name>
    <dbReference type="NCBI Taxonomy" id="301880"/>
    <lineage>
        <taxon>Eukaryota</taxon>
        <taxon>Viridiplantae</taxon>
        <taxon>Streptophyta</taxon>
        <taxon>Embryophyta</taxon>
        <taxon>Tracheophyta</taxon>
        <taxon>Spermatophyta</taxon>
        <taxon>Magnoliopsida</taxon>
        <taxon>eudicotyledons</taxon>
        <taxon>Gunneridae</taxon>
        <taxon>Pentapetalae</taxon>
        <taxon>asterids</taxon>
        <taxon>campanulids</taxon>
        <taxon>Asterales</taxon>
        <taxon>Asteraceae</taxon>
        <taxon>Asteroideae</taxon>
        <taxon>Anthemideae</taxon>
        <taxon>Anthemidinae</taxon>
        <taxon>Tanacetum</taxon>
    </lineage>
</organism>
<protein>
    <submittedName>
        <fullName evidence="1">RNA-directed DNA polymerase, eukaryota</fullName>
    </submittedName>
</protein>
<sequence>MGELWVLLEFDSVNSKNLFHENTGVRSWFSQLKDASLDFNTDVRIVWVEIEGVPFKLWSGNTFKRIASKWEELLDVDNQEDTCYHSKRLCLYTRQDANIFENFKIIFWGKVFWIRAKEVPGWVPDFLEESNDDESDVEYKGGDPKTHDLGSCGKDGDVVEVPETLFEEERHSNDIPVEENTNPKENHSEDLFGIYSLLNKKKAQLGEEVLLSIVPYIPSWVYTSCYN</sequence>
<comment type="caution">
    <text evidence="1">The sequence shown here is derived from an EMBL/GenBank/DDBJ whole genome shotgun (WGS) entry which is preliminary data.</text>
</comment>
<dbReference type="EMBL" id="BQNB010011925">
    <property type="protein sequence ID" value="GJS96963.1"/>
    <property type="molecule type" value="Genomic_DNA"/>
</dbReference>
<reference evidence="1" key="1">
    <citation type="journal article" date="2022" name="Int. J. Mol. Sci.">
        <title>Draft Genome of Tanacetum Coccineum: Genomic Comparison of Closely Related Tanacetum-Family Plants.</title>
        <authorList>
            <person name="Yamashiro T."/>
            <person name="Shiraishi A."/>
            <person name="Nakayama K."/>
            <person name="Satake H."/>
        </authorList>
    </citation>
    <scope>NUCLEOTIDE SEQUENCE</scope>
</reference>
<dbReference type="GO" id="GO:0003964">
    <property type="term" value="F:RNA-directed DNA polymerase activity"/>
    <property type="evidence" value="ECO:0007669"/>
    <property type="project" value="UniProtKB-KW"/>
</dbReference>
<proteinExistence type="predicted"/>
<name>A0ABQ5A7D9_9ASTR</name>
<evidence type="ECO:0000313" key="1">
    <source>
        <dbReference type="EMBL" id="GJS96963.1"/>
    </source>
</evidence>
<reference evidence="1" key="2">
    <citation type="submission" date="2022-01" db="EMBL/GenBank/DDBJ databases">
        <authorList>
            <person name="Yamashiro T."/>
            <person name="Shiraishi A."/>
            <person name="Satake H."/>
            <person name="Nakayama K."/>
        </authorList>
    </citation>
    <scope>NUCLEOTIDE SEQUENCE</scope>
</reference>
<keyword evidence="1" id="KW-0808">Transferase</keyword>
<keyword evidence="1" id="KW-0548">Nucleotidyltransferase</keyword>
<evidence type="ECO:0000313" key="2">
    <source>
        <dbReference type="Proteomes" id="UP001151760"/>
    </source>
</evidence>
<dbReference type="Proteomes" id="UP001151760">
    <property type="component" value="Unassembled WGS sequence"/>
</dbReference>
<accession>A0ABQ5A7D9</accession>
<gene>
    <name evidence="1" type="ORF">Tco_0803931</name>
</gene>
<keyword evidence="2" id="KW-1185">Reference proteome</keyword>
<keyword evidence="1" id="KW-0695">RNA-directed DNA polymerase</keyword>